<dbReference type="Pfam" id="PF05019">
    <property type="entry name" value="Coq4"/>
    <property type="match status" value="1"/>
</dbReference>
<protein>
    <submittedName>
        <fullName evidence="1">Uncharacterized protein</fullName>
    </submittedName>
</protein>
<dbReference type="OrthoDB" id="5723450at2"/>
<dbReference type="AlphaFoldDB" id="A0A4Y9EQU9"/>
<gene>
    <name evidence="1" type="ORF">EUV02_03015</name>
</gene>
<keyword evidence="2" id="KW-1185">Reference proteome</keyword>
<evidence type="ECO:0000313" key="1">
    <source>
        <dbReference type="EMBL" id="TFU06007.1"/>
    </source>
</evidence>
<name>A0A4Y9EQU9_9SPHN</name>
<dbReference type="InterPro" id="IPR007715">
    <property type="entry name" value="Coq4"/>
</dbReference>
<evidence type="ECO:0000313" key="2">
    <source>
        <dbReference type="Proteomes" id="UP000297737"/>
    </source>
</evidence>
<accession>A0A4Y9EQU9</accession>
<proteinExistence type="predicted"/>
<dbReference type="GO" id="GO:0006744">
    <property type="term" value="P:ubiquinone biosynthetic process"/>
    <property type="evidence" value="ECO:0007669"/>
    <property type="project" value="InterPro"/>
</dbReference>
<sequence>MSAPGSTAWREAFMTAASVAQTPAAIEAMARAVRGATASPDDRLRLAAVFAHCAFAAPERIAETWDAAARGWFDTPDEGPAIALLPYPDAAPPAALWPDFWALVDAAVDPVGGSIGALGVTERTAQLGAQLPADFAARASAACLAYPGVPAAAATGFPDRFTMAALGACPAGSLGHDFYRQIVDNGFDLEVLDRDALGLASLPHPLGYLNARILQLHDLLHLTGGYELTSMHEIAISGFQMGQFGHGYSSMFLAFVMATAAGSQTPGGLELMLDVVLRGWRHGRRTPQLLDAPWEQLWSLPVAEVRARLGVAPYDAPYPANLLEAVAQAA</sequence>
<reference evidence="1 2" key="1">
    <citation type="submission" date="2019-02" db="EMBL/GenBank/DDBJ databases">
        <title>Polymorphobacter sp. isolated from the lake at the Tibet of China.</title>
        <authorList>
            <person name="Li A."/>
        </authorList>
    </citation>
    <scope>NUCLEOTIDE SEQUENCE [LARGE SCALE GENOMIC DNA]</scope>
    <source>
        <strain evidence="1 2">DJ1R-1</strain>
    </source>
</reference>
<comment type="caution">
    <text evidence="1">The sequence shown here is derived from an EMBL/GenBank/DDBJ whole genome shotgun (WGS) entry which is preliminary data.</text>
</comment>
<dbReference type="Proteomes" id="UP000297737">
    <property type="component" value="Unassembled WGS sequence"/>
</dbReference>
<dbReference type="EMBL" id="SIHO01000001">
    <property type="protein sequence ID" value="TFU06007.1"/>
    <property type="molecule type" value="Genomic_DNA"/>
</dbReference>
<organism evidence="1 2">
    <name type="scientific">Glacieibacterium arshaanense</name>
    <dbReference type="NCBI Taxonomy" id="2511025"/>
    <lineage>
        <taxon>Bacteria</taxon>
        <taxon>Pseudomonadati</taxon>
        <taxon>Pseudomonadota</taxon>
        <taxon>Alphaproteobacteria</taxon>
        <taxon>Sphingomonadales</taxon>
        <taxon>Sphingosinicellaceae</taxon>
        <taxon>Glacieibacterium</taxon>
    </lineage>
</organism>